<dbReference type="Proteomes" id="UP000072763">
    <property type="component" value="Unassembled WGS sequence"/>
</dbReference>
<evidence type="ECO:0000313" key="1">
    <source>
        <dbReference type="EMBL" id="KTR47777.1"/>
    </source>
</evidence>
<organism evidence="1 2">
    <name type="scientific">Curtobacterium oceanosedimentum</name>
    <dbReference type="NCBI Taxonomy" id="465820"/>
    <lineage>
        <taxon>Bacteria</taxon>
        <taxon>Bacillati</taxon>
        <taxon>Actinomycetota</taxon>
        <taxon>Actinomycetes</taxon>
        <taxon>Micrococcales</taxon>
        <taxon>Microbacteriaceae</taxon>
        <taxon>Curtobacterium</taxon>
    </lineage>
</organism>
<gene>
    <name evidence="1" type="ORF">NS359_14955</name>
</gene>
<dbReference type="AlphaFoldDB" id="A0A147DM83"/>
<protein>
    <submittedName>
        <fullName evidence="1">Uncharacterized protein</fullName>
    </submittedName>
</protein>
<evidence type="ECO:0000313" key="2">
    <source>
        <dbReference type="Proteomes" id="UP000072763"/>
    </source>
</evidence>
<sequence length="302" mass="32627">MGVPTEQELLVGEGAQPVGDFFLGRWADTAGRDRFQEVGQIGIRCSVEREHACCRPSGGRQRRQPCSLLIVDLVGGESIGEAHLVARGFEELSFVVASYGHRGGVHEEFGGFRGSDTARQQVAQVHEVVDPQSVDLVQNRPQSEDVAMDIRNHCDTHQPTLTASCVTLYRPREGSPTVASSDLLCAVIESNRQQVARCHAHEAVRAGQDDAHVRVVVSKDLAVTTTWALDAPAVVAHGHHVRQFGGAAGAGCSERHEFGTRSAREVVDVHTGEDPTVCGANSCTHRVHTVLIRARISDGIDR</sequence>
<reference evidence="1 2" key="1">
    <citation type="journal article" date="2016" name="Front. Microbiol.">
        <title>Genomic Resource of Rice Seed Associated Bacteria.</title>
        <authorList>
            <person name="Midha S."/>
            <person name="Bansal K."/>
            <person name="Sharma S."/>
            <person name="Kumar N."/>
            <person name="Patil P.P."/>
            <person name="Chaudhry V."/>
            <person name="Patil P.B."/>
        </authorList>
    </citation>
    <scope>NUCLEOTIDE SEQUENCE [LARGE SCALE GENOMIC DNA]</scope>
    <source>
        <strain evidence="1 2">NS359</strain>
    </source>
</reference>
<proteinExistence type="predicted"/>
<dbReference type="EMBL" id="LDRC01000100">
    <property type="protein sequence ID" value="KTR47777.1"/>
    <property type="molecule type" value="Genomic_DNA"/>
</dbReference>
<name>A0A147DM83_9MICO</name>
<comment type="caution">
    <text evidence="1">The sequence shown here is derived from an EMBL/GenBank/DDBJ whole genome shotgun (WGS) entry which is preliminary data.</text>
</comment>
<accession>A0A147DM83</accession>